<evidence type="ECO:0000259" key="1">
    <source>
        <dbReference type="Pfam" id="PF12697"/>
    </source>
</evidence>
<protein>
    <recommendedName>
        <fullName evidence="1">AB hydrolase-1 domain-containing protein</fullName>
    </recommendedName>
</protein>
<dbReference type="SUPFAM" id="SSF53474">
    <property type="entry name" value="alpha/beta-Hydrolases"/>
    <property type="match status" value="1"/>
</dbReference>
<dbReference type="InterPro" id="IPR050228">
    <property type="entry name" value="Carboxylesterase_BioH"/>
</dbReference>
<accession>A0A0R1PA21</accession>
<organism evidence="2 3">
    <name type="scientific">Limosilactobacillus mucosae DSM 13345</name>
    <dbReference type="NCBI Taxonomy" id="1423771"/>
    <lineage>
        <taxon>Bacteria</taxon>
        <taxon>Bacillati</taxon>
        <taxon>Bacillota</taxon>
        <taxon>Bacilli</taxon>
        <taxon>Lactobacillales</taxon>
        <taxon>Lactobacillaceae</taxon>
        <taxon>Limosilactobacillus</taxon>
    </lineage>
</organism>
<dbReference type="EMBL" id="AZEQ01000002">
    <property type="protein sequence ID" value="KRL26789.1"/>
    <property type="molecule type" value="Genomic_DNA"/>
</dbReference>
<comment type="caution">
    <text evidence="2">The sequence shown here is derived from an EMBL/GenBank/DDBJ whole genome shotgun (WGS) entry which is preliminary data.</text>
</comment>
<name>A0A0R1PA21_LIMMU</name>
<feature type="domain" description="AB hydrolase-1" evidence="1">
    <location>
        <begin position="40"/>
        <end position="269"/>
    </location>
</feature>
<evidence type="ECO:0000313" key="2">
    <source>
        <dbReference type="EMBL" id="KRL26789.1"/>
    </source>
</evidence>
<dbReference type="PANTHER" id="PTHR43194">
    <property type="entry name" value="HYDROLASE ALPHA/BETA FOLD FAMILY"/>
    <property type="match status" value="1"/>
</dbReference>
<proteinExistence type="predicted"/>
<dbReference type="PANTHER" id="PTHR43194:SF2">
    <property type="entry name" value="PEROXISOMAL MEMBRANE PROTEIN LPX1"/>
    <property type="match status" value="1"/>
</dbReference>
<dbReference type="Proteomes" id="UP000050901">
    <property type="component" value="Unassembled WGS sequence"/>
</dbReference>
<gene>
    <name evidence="2" type="ORF">FC47_GL000925</name>
</gene>
<dbReference type="AlphaFoldDB" id="A0A0R1PA21"/>
<evidence type="ECO:0000313" key="3">
    <source>
        <dbReference type="Proteomes" id="UP000050901"/>
    </source>
</evidence>
<dbReference type="InterPro" id="IPR000073">
    <property type="entry name" value="AB_hydrolase_1"/>
</dbReference>
<sequence length="280" mass="31182">MQKSDPVGVAFFASKGKIMKFITSDHVRLDYEDEGTGYPVILVSGLGMCKEIWRPTKEFLLQNGYRVVTFDARNQGASEHTFKGARISRHAIDVYELLQSLSIEHCLAVGHSMGASTMFGYVSLFGRGQLDGLIDIDQSPKMINDETWHYGFKNLTWDEFPAALKMPLGRATAVKIDEATVNAVRQANTLHPYDQSANFNFAIDHAFQDWRDIVALMPVPFLAVAGEKSPYFNPDFLQAIQILNEKAQTQVVANAGHAVMAEQPAAFNQILDRFAMSVQS</sequence>
<dbReference type="InterPro" id="IPR029058">
    <property type="entry name" value="AB_hydrolase_fold"/>
</dbReference>
<dbReference type="Gene3D" id="3.40.50.1820">
    <property type="entry name" value="alpha/beta hydrolase"/>
    <property type="match status" value="1"/>
</dbReference>
<dbReference type="Pfam" id="PF12697">
    <property type="entry name" value="Abhydrolase_6"/>
    <property type="match status" value="1"/>
</dbReference>
<dbReference type="PATRIC" id="fig|1423771.3.peg.933"/>
<reference evidence="2 3" key="1">
    <citation type="journal article" date="2015" name="Genome Announc.">
        <title>Expanding the biotechnology potential of lactobacilli through comparative genomics of 213 strains and associated genera.</title>
        <authorList>
            <person name="Sun Z."/>
            <person name="Harris H.M."/>
            <person name="McCann A."/>
            <person name="Guo C."/>
            <person name="Argimon S."/>
            <person name="Zhang W."/>
            <person name="Yang X."/>
            <person name="Jeffery I.B."/>
            <person name="Cooney J.C."/>
            <person name="Kagawa T.F."/>
            <person name="Liu W."/>
            <person name="Song Y."/>
            <person name="Salvetti E."/>
            <person name="Wrobel A."/>
            <person name="Rasinkangas P."/>
            <person name="Parkhill J."/>
            <person name="Rea M.C."/>
            <person name="O'Sullivan O."/>
            <person name="Ritari J."/>
            <person name="Douillard F.P."/>
            <person name="Paul Ross R."/>
            <person name="Yang R."/>
            <person name="Briner A.E."/>
            <person name="Felis G.E."/>
            <person name="de Vos W.M."/>
            <person name="Barrangou R."/>
            <person name="Klaenhammer T.R."/>
            <person name="Caufield P.W."/>
            <person name="Cui Y."/>
            <person name="Zhang H."/>
            <person name="O'Toole P.W."/>
        </authorList>
    </citation>
    <scope>NUCLEOTIDE SEQUENCE [LARGE SCALE GENOMIC DNA]</scope>
    <source>
        <strain evidence="2 3">DSM 13345</strain>
    </source>
</reference>